<keyword evidence="2" id="KW-0326">Glycosidase</keyword>
<dbReference type="Proteomes" id="UP000761380">
    <property type="component" value="Unassembled WGS sequence"/>
</dbReference>
<name>A0A927WUD9_SELRU</name>
<dbReference type="SMART" id="SM00986">
    <property type="entry name" value="UDG"/>
    <property type="match status" value="1"/>
</dbReference>
<keyword evidence="2" id="KW-0378">Hydrolase</keyword>
<dbReference type="SUPFAM" id="SSF52141">
    <property type="entry name" value="Uracil-DNA glycosylase-like"/>
    <property type="match status" value="1"/>
</dbReference>
<evidence type="ECO:0000313" key="3">
    <source>
        <dbReference type="Proteomes" id="UP000761380"/>
    </source>
</evidence>
<dbReference type="Pfam" id="PF03167">
    <property type="entry name" value="UDG"/>
    <property type="match status" value="1"/>
</dbReference>
<dbReference type="EC" id="3.2.2.15" evidence="2"/>
<accession>A0A927WUD9</accession>
<dbReference type="CDD" id="cd10032">
    <property type="entry name" value="UDG-F6_HDG"/>
    <property type="match status" value="1"/>
</dbReference>
<comment type="caution">
    <text evidence="2">The sequence shown here is derived from an EMBL/GenBank/DDBJ whole genome shotgun (WGS) entry which is preliminary data.</text>
</comment>
<evidence type="ECO:0000259" key="1">
    <source>
        <dbReference type="SMART" id="SM00986"/>
    </source>
</evidence>
<dbReference type="AlphaFoldDB" id="A0A927WUD9"/>
<dbReference type="InterPro" id="IPR026353">
    <property type="entry name" value="Hypoxan-DNA_Glyclase"/>
</dbReference>
<protein>
    <submittedName>
        <fullName evidence="2">DNA-deoxyinosine glycosylase</fullName>
        <ecNumber evidence="2">3.2.2.15</ecNumber>
    </submittedName>
</protein>
<dbReference type="InterPro" id="IPR036895">
    <property type="entry name" value="Uracil-DNA_glycosylase-like_sf"/>
</dbReference>
<dbReference type="GO" id="GO:0033958">
    <property type="term" value="F:DNA-deoxyinosine glycosylase activity"/>
    <property type="evidence" value="ECO:0007669"/>
    <property type="project" value="UniProtKB-EC"/>
</dbReference>
<gene>
    <name evidence="2" type="ORF">E7201_10670</name>
</gene>
<dbReference type="SMART" id="SM00987">
    <property type="entry name" value="UreE_C"/>
    <property type="match status" value="1"/>
</dbReference>
<evidence type="ECO:0000313" key="2">
    <source>
        <dbReference type="EMBL" id="MBE6093604.1"/>
    </source>
</evidence>
<feature type="domain" description="Uracil-DNA glycosylase-like" evidence="1">
    <location>
        <begin position="12"/>
        <end position="164"/>
    </location>
</feature>
<dbReference type="InterPro" id="IPR005122">
    <property type="entry name" value="Uracil-DNA_glycosylase-like"/>
</dbReference>
<organism evidence="2 3">
    <name type="scientific">Selenomonas ruminantium</name>
    <dbReference type="NCBI Taxonomy" id="971"/>
    <lineage>
        <taxon>Bacteria</taxon>
        <taxon>Bacillati</taxon>
        <taxon>Bacillota</taxon>
        <taxon>Negativicutes</taxon>
        <taxon>Selenomonadales</taxon>
        <taxon>Selenomonadaceae</taxon>
        <taxon>Selenomonas</taxon>
    </lineage>
</organism>
<dbReference type="EMBL" id="SVBY01000107">
    <property type="protein sequence ID" value="MBE6093604.1"/>
    <property type="molecule type" value="Genomic_DNA"/>
</dbReference>
<proteinExistence type="predicted"/>
<reference evidence="2" key="1">
    <citation type="submission" date="2019-04" db="EMBL/GenBank/DDBJ databases">
        <title>Evolution of Biomass-Degrading Anaerobic Consortia Revealed by Metagenomics.</title>
        <authorList>
            <person name="Peng X."/>
        </authorList>
    </citation>
    <scope>NUCLEOTIDE SEQUENCE</scope>
    <source>
        <strain evidence="2">SIG240</strain>
    </source>
</reference>
<dbReference type="NCBIfam" id="TIGR04274">
    <property type="entry name" value="hypoxanDNAglyco"/>
    <property type="match status" value="1"/>
</dbReference>
<sequence length="169" mass="19474">MSIINNHCEGFSPSIDENCTHLILGSMPSVASLGAQEYYAHPQNRFWPLMARILEQRTAPTVYAERLNMLLRHHIALWDSIATCEREGSLDADIHNEQGNDFSALLKQYPHIHTICFNGNKSFACFKKYNKPLLDCPDLHFYKLPSTSPANARWTRERLEDAWKIPFIQ</sequence>
<dbReference type="Gene3D" id="3.40.470.10">
    <property type="entry name" value="Uracil-DNA glycosylase-like domain"/>
    <property type="match status" value="1"/>
</dbReference>